<dbReference type="RefSeq" id="WP_073062213.1">
    <property type="nucleotide sequence ID" value="NZ_FQUS01000007.1"/>
</dbReference>
<protein>
    <submittedName>
        <fullName evidence="5">Curlin associated repeat-containing protein</fullName>
    </submittedName>
</protein>
<feature type="region of interest" description="Disordered" evidence="3">
    <location>
        <begin position="210"/>
        <end position="292"/>
    </location>
</feature>
<dbReference type="Pfam" id="PF07012">
    <property type="entry name" value="Curlin_rpt"/>
    <property type="match status" value="2"/>
</dbReference>
<comment type="similarity">
    <text evidence="1">Belongs to the CsgA/CsgB family.</text>
</comment>
<feature type="signal peptide" evidence="4">
    <location>
        <begin position="1"/>
        <end position="20"/>
    </location>
</feature>
<sequence length="292" mass="30499">MKKLTTLLFVLLFTSSLAFAQSNEATIDQNGDSHEATVTQTGSESEVIVDQDSHFGTGHLAEVTQQFGSENYAFVDQDQANSEAFVTQSGSENESRSKQAGYNELTVDQIGSGNVLGAYGNYSGTAYQKNGTGIFSSDKNELSLTQVGTDHKAGVWQEHHAEADIVQLGGIFGGNNKADVKQTGSPEEDINTAEIFQLGGDLVADINQNGEGNSSTVNSSGFHGKAWTTQTGTDHTSAINQTGSWNTADVSQSSIGNSSTITQGGSHHSAGVTQSGNNNSSTVNQSGAGGIF</sequence>
<keyword evidence="6" id="KW-1185">Reference proteome</keyword>
<dbReference type="Proteomes" id="UP000184041">
    <property type="component" value="Unassembled WGS sequence"/>
</dbReference>
<dbReference type="InterPro" id="IPR009742">
    <property type="entry name" value="Curlin_rpt"/>
</dbReference>
<dbReference type="AlphaFoldDB" id="A0A1M5ARG8"/>
<dbReference type="STRING" id="1194090.SAMN05443144_107151"/>
<keyword evidence="2 4" id="KW-0732">Signal</keyword>
<dbReference type="OrthoDB" id="827845at2"/>
<proteinExistence type="inferred from homology"/>
<reference evidence="5 6" key="1">
    <citation type="submission" date="2016-11" db="EMBL/GenBank/DDBJ databases">
        <authorList>
            <person name="Jaros S."/>
            <person name="Januszkiewicz K."/>
            <person name="Wedrychowicz H."/>
        </authorList>
    </citation>
    <scope>NUCLEOTIDE SEQUENCE [LARGE SCALE GENOMIC DNA]</scope>
    <source>
        <strain evidence="5 6">DSM 21986</strain>
    </source>
</reference>
<evidence type="ECO:0000256" key="4">
    <source>
        <dbReference type="SAM" id="SignalP"/>
    </source>
</evidence>
<evidence type="ECO:0000256" key="3">
    <source>
        <dbReference type="SAM" id="MobiDB-lite"/>
    </source>
</evidence>
<dbReference type="EMBL" id="FQUS01000007">
    <property type="protein sequence ID" value="SHF32839.1"/>
    <property type="molecule type" value="Genomic_DNA"/>
</dbReference>
<dbReference type="GO" id="GO:0007155">
    <property type="term" value="P:cell adhesion"/>
    <property type="evidence" value="ECO:0007669"/>
    <property type="project" value="InterPro"/>
</dbReference>
<name>A0A1M5ARG8_9BACT</name>
<accession>A0A1M5ARG8</accession>
<evidence type="ECO:0000313" key="5">
    <source>
        <dbReference type="EMBL" id="SHF32839.1"/>
    </source>
</evidence>
<evidence type="ECO:0000256" key="2">
    <source>
        <dbReference type="ARBA" id="ARBA00022729"/>
    </source>
</evidence>
<gene>
    <name evidence="5" type="ORF">SAMN05443144_107151</name>
</gene>
<organism evidence="5 6">
    <name type="scientific">Fodinibius roseus</name>
    <dbReference type="NCBI Taxonomy" id="1194090"/>
    <lineage>
        <taxon>Bacteria</taxon>
        <taxon>Pseudomonadati</taxon>
        <taxon>Balneolota</taxon>
        <taxon>Balneolia</taxon>
        <taxon>Balneolales</taxon>
        <taxon>Balneolaceae</taxon>
        <taxon>Fodinibius</taxon>
    </lineage>
</organism>
<feature type="compositionally biased region" description="Polar residues" evidence="3">
    <location>
        <begin position="210"/>
        <end position="286"/>
    </location>
</feature>
<evidence type="ECO:0000313" key="6">
    <source>
        <dbReference type="Proteomes" id="UP000184041"/>
    </source>
</evidence>
<evidence type="ECO:0000256" key="1">
    <source>
        <dbReference type="ARBA" id="ARBA00009766"/>
    </source>
</evidence>
<dbReference type="GO" id="GO:0009289">
    <property type="term" value="C:pilus"/>
    <property type="evidence" value="ECO:0007669"/>
    <property type="project" value="InterPro"/>
</dbReference>
<feature type="chain" id="PRO_5012431774" evidence="4">
    <location>
        <begin position="21"/>
        <end position="292"/>
    </location>
</feature>